<evidence type="ECO:0000256" key="1">
    <source>
        <dbReference type="ARBA" id="ARBA00006484"/>
    </source>
</evidence>
<dbReference type="InterPro" id="IPR002347">
    <property type="entry name" value="SDR_fam"/>
</dbReference>
<dbReference type="Pfam" id="PF13561">
    <property type="entry name" value="adh_short_C2"/>
    <property type="match status" value="1"/>
</dbReference>
<proteinExistence type="inferred from homology"/>
<protein>
    <submittedName>
        <fullName evidence="3">SDR family NAD(P)-dependent oxidoreductase</fullName>
        <ecNumber evidence="3">1.1.1.-</ecNumber>
    </submittedName>
</protein>
<sequence>MAQDLDGMTACVTGGARGLGAAIVRRLAEDGAAVVIADVLDDDGTALAEDLTAAGKTVSFRHHDVTSEADWSALVDAIDATFGKLDILVNNAAIIIRQRLSDQTLDQWRRAFDVNVAGTFLAIRSCRELLKRSGAASVVNISSTAGVVAHLDPSYTASKWAVRGLTKSTALELVGDGIRVNSVHPSTIATPLTAAAPAGHLEANRHAIPLGREAQPEEIANIVAFLASPQSSYMTGSELVADGGMTTAGVAHMRDQFQRALTEGS</sequence>
<dbReference type="PROSITE" id="PS00061">
    <property type="entry name" value="ADH_SHORT"/>
    <property type="match status" value="1"/>
</dbReference>
<comment type="caution">
    <text evidence="3">The sequence shown here is derived from an EMBL/GenBank/DDBJ whole genome shotgun (WGS) entry which is preliminary data.</text>
</comment>
<reference evidence="4" key="1">
    <citation type="journal article" date="2019" name="Int. J. Syst. Evol. Microbiol.">
        <title>The Global Catalogue of Microorganisms (GCM) 10K type strain sequencing project: providing services to taxonomists for standard genome sequencing and annotation.</title>
        <authorList>
            <consortium name="The Broad Institute Genomics Platform"/>
            <consortium name="The Broad Institute Genome Sequencing Center for Infectious Disease"/>
            <person name="Wu L."/>
            <person name="Ma J."/>
        </authorList>
    </citation>
    <scope>NUCLEOTIDE SEQUENCE [LARGE SCALE GENOMIC DNA]</scope>
    <source>
        <strain evidence="4">KCTC 52366</strain>
    </source>
</reference>
<evidence type="ECO:0000313" key="4">
    <source>
        <dbReference type="Proteomes" id="UP001595632"/>
    </source>
</evidence>
<dbReference type="EC" id="1.1.1.-" evidence="3"/>
<keyword evidence="2 3" id="KW-0560">Oxidoreductase</keyword>
<evidence type="ECO:0000313" key="3">
    <source>
        <dbReference type="EMBL" id="MFC3145626.1"/>
    </source>
</evidence>
<keyword evidence="4" id="KW-1185">Reference proteome</keyword>
<evidence type="ECO:0000256" key="2">
    <source>
        <dbReference type="ARBA" id="ARBA00023002"/>
    </source>
</evidence>
<dbReference type="EMBL" id="JBHRTB010000010">
    <property type="protein sequence ID" value="MFC3145626.1"/>
    <property type="molecule type" value="Genomic_DNA"/>
</dbReference>
<dbReference type="InterPro" id="IPR020904">
    <property type="entry name" value="Sc_DH/Rdtase_CS"/>
</dbReference>
<organism evidence="3 4">
    <name type="scientific">Psychromarinibacter halotolerans</name>
    <dbReference type="NCBI Taxonomy" id="1775175"/>
    <lineage>
        <taxon>Bacteria</taxon>
        <taxon>Pseudomonadati</taxon>
        <taxon>Pseudomonadota</taxon>
        <taxon>Alphaproteobacteria</taxon>
        <taxon>Rhodobacterales</taxon>
        <taxon>Paracoccaceae</taxon>
        <taxon>Psychromarinibacter</taxon>
    </lineage>
</organism>
<dbReference type="SUPFAM" id="SSF51735">
    <property type="entry name" value="NAD(P)-binding Rossmann-fold domains"/>
    <property type="match status" value="1"/>
</dbReference>
<accession>A0ABV7GZ68</accession>
<dbReference type="PANTHER" id="PTHR24321">
    <property type="entry name" value="DEHYDROGENASES, SHORT CHAIN"/>
    <property type="match status" value="1"/>
</dbReference>
<dbReference type="Gene3D" id="3.40.50.720">
    <property type="entry name" value="NAD(P)-binding Rossmann-like Domain"/>
    <property type="match status" value="1"/>
</dbReference>
<gene>
    <name evidence="3" type="ORF">ACFOGP_23090</name>
</gene>
<dbReference type="NCBIfam" id="NF005559">
    <property type="entry name" value="PRK07231.1"/>
    <property type="match status" value="1"/>
</dbReference>
<dbReference type="PRINTS" id="PR00081">
    <property type="entry name" value="GDHRDH"/>
</dbReference>
<dbReference type="RefSeq" id="WP_275632579.1">
    <property type="nucleotide sequence ID" value="NZ_JARGYD010000003.1"/>
</dbReference>
<name>A0ABV7GZ68_9RHOB</name>
<comment type="similarity">
    <text evidence="1">Belongs to the short-chain dehydrogenases/reductases (SDR) family.</text>
</comment>
<dbReference type="GO" id="GO:0016491">
    <property type="term" value="F:oxidoreductase activity"/>
    <property type="evidence" value="ECO:0007669"/>
    <property type="project" value="UniProtKB-KW"/>
</dbReference>
<dbReference type="PRINTS" id="PR00080">
    <property type="entry name" value="SDRFAMILY"/>
</dbReference>
<dbReference type="Proteomes" id="UP001595632">
    <property type="component" value="Unassembled WGS sequence"/>
</dbReference>
<dbReference type="PANTHER" id="PTHR24321:SF8">
    <property type="entry name" value="ESTRADIOL 17-BETA-DEHYDROGENASE 8-RELATED"/>
    <property type="match status" value="1"/>
</dbReference>
<dbReference type="InterPro" id="IPR036291">
    <property type="entry name" value="NAD(P)-bd_dom_sf"/>
</dbReference>